<reference evidence="1" key="1">
    <citation type="submission" date="2023-05" db="EMBL/GenBank/DDBJ databases">
        <authorList>
            <consortium name="ELIXIR-Norway"/>
        </authorList>
    </citation>
    <scope>NUCLEOTIDE SEQUENCE</scope>
</reference>
<sequence length="236" mass="25418">MLVSLLLRAQISDPDHSANNREPAGVLPCVPVKDVTREDRVEPPCGADAPEGPSSQFLQKWWGSEGKDSEPPAQALFYSAQGISKSPCPAPRAPACDPHTLTVPFIVVKPALTAEGTTLPPSLLCPRTSSLLSQSHFPSSKSYTQPAHSWGPWTFSDQLPGNPAIRVTPVWVYCTSVSTSAGCLLFHGFNTEPVSSLEHSLGPLVLDLLDLRDPDARPSFPDVSWLTSVFPPTHHP</sequence>
<protein>
    <submittedName>
        <fullName evidence="1">Uncharacterized protein</fullName>
    </submittedName>
</protein>
<evidence type="ECO:0000313" key="1">
    <source>
        <dbReference type="EMBL" id="CAN0548972.1"/>
    </source>
</evidence>
<dbReference type="Proteomes" id="UP001162501">
    <property type="component" value="Chromosome 7"/>
</dbReference>
<accession>A0AC60A2M3</accession>
<organism evidence="1 2">
    <name type="scientific">Rangifer tarandus platyrhynchus</name>
    <name type="common">Svalbard reindeer</name>
    <dbReference type="NCBI Taxonomy" id="3082113"/>
    <lineage>
        <taxon>Eukaryota</taxon>
        <taxon>Metazoa</taxon>
        <taxon>Chordata</taxon>
        <taxon>Craniata</taxon>
        <taxon>Vertebrata</taxon>
        <taxon>Euteleostomi</taxon>
        <taxon>Mammalia</taxon>
        <taxon>Eutheria</taxon>
        <taxon>Laurasiatheria</taxon>
        <taxon>Artiodactyla</taxon>
        <taxon>Ruminantia</taxon>
        <taxon>Pecora</taxon>
        <taxon>Cervidae</taxon>
        <taxon>Odocoileinae</taxon>
        <taxon>Rangifer</taxon>
    </lineage>
</organism>
<dbReference type="EMBL" id="OX596091">
    <property type="protein sequence ID" value="CAN0548972.1"/>
    <property type="molecule type" value="Genomic_DNA"/>
</dbReference>
<proteinExistence type="predicted"/>
<reference evidence="1" key="2">
    <citation type="submission" date="2025-03" db="EMBL/GenBank/DDBJ databases">
        <authorList>
            <consortium name="ELIXIR-Norway"/>
            <consortium name="Elixir Norway"/>
        </authorList>
    </citation>
    <scope>NUCLEOTIDE SEQUENCE</scope>
</reference>
<name>A0AC60A2M3_RANTA</name>
<gene>
    <name evidence="1" type="ORF">MRATA1EN22A_LOCUS25902</name>
</gene>
<evidence type="ECO:0000313" key="2">
    <source>
        <dbReference type="Proteomes" id="UP001162501"/>
    </source>
</evidence>